<feature type="transmembrane region" description="Helical" evidence="5">
    <location>
        <begin position="231"/>
        <end position="249"/>
    </location>
</feature>
<protein>
    <submittedName>
        <fullName evidence="6">Amino acid permease</fullName>
    </submittedName>
</protein>
<keyword evidence="7" id="KW-1185">Reference proteome</keyword>
<feature type="transmembrane region" description="Helical" evidence="5">
    <location>
        <begin position="199"/>
        <end position="219"/>
    </location>
</feature>
<feature type="transmembrane region" description="Helical" evidence="5">
    <location>
        <begin position="452"/>
        <end position="471"/>
    </location>
</feature>
<dbReference type="Gene3D" id="1.20.1740.10">
    <property type="entry name" value="Amino acid/polyamine transporter I"/>
    <property type="match status" value="1"/>
</dbReference>
<evidence type="ECO:0000256" key="3">
    <source>
        <dbReference type="ARBA" id="ARBA00022989"/>
    </source>
</evidence>
<evidence type="ECO:0000256" key="2">
    <source>
        <dbReference type="ARBA" id="ARBA00022692"/>
    </source>
</evidence>
<evidence type="ECO:0000256" key="1">
    <source>
        <dbReference type="ARBA" id="ARBA00004141"/>
    </source>
</evidence>
<feature type="transmembrane region" description="Helical" evidence="5">
    <location>
        <begin position="112"/>
        <end position="136"/>
    </location>
</feature>
<gene>
    <name evidence="6" type="ORF">GCM10023349_27070</name>
</gene>
<dbReference type="RefSeq" id="WP_345521835.1">
    <property type="nucleotide sequence ID" value="NZ_BAABKM010000002.1"/>
</dbReference>
<dbReference type="InterPro" id="IPR002293">
    <property type="entry name" value="AA/rel_permease1"/>
</dbReference>
<feature type="transmembrane region" description="Helical" evidence="5">
    <location>
        <begin position="71"/>
        <end position="91"/>
    </location>
</feature>
<reference evidence="7" key="1">
    <citation type="journal article" date="2019" name="Int. J. Syst. Evol. Microbiol.">
        <title>The Global Catalogue of Microorganisms (GCM) 10K type strain sequencing project: providing services to taxonomists for standard genome sequencing and annotation.</title>
        <authorList>
            <consortium name="The Broad Institute Genomics Platform"/>
            <consortium name="The Broad Institute Genome Sequencing Center for Infectious Disease"/>
            <person name="Wu L."/>
            <person name="Ma J."/>
        </authorList>
    </citation>
    <scope>NUCLEOTIDE SEQUENCE [LARGE SCALE GENOMIC DNA]</scope>
    <source>
        <strain evidence="7">JCM 18531</strain>
    </source>
</reference>
<keyword evidence="4 5" id="KW-0472">Membrane</keyword>
<comment type="subcellular location">
    <subcellularLocation>
        <location evidence="1">Membrane</location>
        <topology evidence="1">Multi-pass membrane protein</topology>
    </subcellularLocation>
</comment>
<dbReference type="PIRSF" id="PIRSF006060">
    <property type="entry name" value="AA_transporter"/>
    <property type="match status" value="1"/>
</dbReference>
<feature type="transmembrane region" description="Helical" evidence="5">
    <location>
        <begin position="169"/>
        <end position="187"/>
    </location>
</feature>
<dbReference type="PANTHER" id="PTHR43243:SF24">
    <property type="entry name" value="CATIONIC AMINO ACID TRANSPORT INTEGRAL MEMBRANE PROTEIN ROCE-RELATED"/>
    <property type="match status" value="1"/>
</dbReference>
<dbReference type="Pfam" id="PF13520">
    <property type="entry name" value="AA_permease_2"/>
    <property type="match status" value="1"/>
</dbReference>
<feature type="transmembrane region" description="Helical" evidence="5">
    <location>
        <begin position="371"/>
        <end position="390"/>
    </location>
</feature>
<proteinExistence type="predicted"/>
<dbReference type="EMBL" id="BAABKM010000002">
    <property type="protein sequence ID" value="GAA4707203.1"/>
    <property type="molecule type" value="Genomic_DNA"/>
</dbReference>
<evidence type="ECO:0000313" key="7">
    <source>
        <dbReference type="Proteomes" id="UP001499974"/>
    </source>
</evidence>
<keyword evidence="2 5" id="KW-0812">Transmembrane</keyword>
<name>A0ABP8XI67_9ACTN</name>
<evidence type="ECO:0000313" key="6">
    <source>
        <dbReference type="EMBL" id="GAA4707203.1"/>
    </source>
</evidence>
<feature type="transmembrane region" description="Helical" evidence="5">
    <location>
        <begin position="396"/>
        <end position="416"/>
    </location>
</feature>
<feature type="transmembrane region" description="Helical" evidence="5">
    <location>
        <begin position="42"/>
        <end position="59"/>
    </location>
</feature>
<comment type="caution">
    <text evidence="6">The sequence shown here is derived from an EMBL/GenBank/DDBJ whole genome shotgun (WGS) entry which is preliminary data.</text>
</comment>
<evidence type="ECO:0000256" key="5">
    <source>
        <dbReference type="SAM" id="Phobius"/>
    </source>
</evidence>
<evidence type="ECO:0000256" key="4">
    <source>
        <dbReference type="ARBA" id="ARBA00023136"/>
    </source>
</evidence>
<organism evidence="6 7">
    <name type="scientific">Nocardioides conyzicola</name>
    <dbReference type="NCBI Taxonomy" id="1651781"/>
    <lineage>
        <taxon>Bacteria</taxon>
        <taxon>Bacillati</taxon>
        <taxon>Actinomycetota</taxon>
        <taxon>Actinomycetes</taxon>
        <taxon>Propionibacteriales</taxon>
        <taxon>Nocardioidaceae</taxon>
        <taxon>Nocardioides</taxon>
    </lineage>
</organism>
<dbReference type="Proteomes" id="UP001499974">
    <property type="component" value="Unassembled WGS sequence"/>
</dbReference>
<keyword evidence="3 5" id="KW-1133">Transmembrane helix</keyword>
<sequence length="491" mass="51731">MSADTGTGSTLGQQLVRRKPIKLQSGPHDGPDLKRSFGTFQLMMFGVGATVGTGIFFVLQEAVPDSGPAVIISFLVAGLGAGLSALCYAEVASAIPVSGSTYSYAYHALGELVAVVIAACVLLEYGVSSAAVAVGWSGYFNELLDNVFGFSLPDALSYSPIPYEDNTTGLINLPAVVLVMMCMVLLIRGASESARVNTVMVLIKLGVLLMFVVIGLTAWNGDHFDGFWDKGAAGISAAAGTIFFSFIGLDAVSTAGEEVRDPQKALPRAIMGALAVVVTVYVLVAIAGLAAQPASEFSDPEQQDAGLAVILENVTGHAAWGTVLAAGAVISIFSVTLVTLYGQTRILFAIGRDGMLPERFSSVNPRTLTPTFNTIVVAIVVALIGGFVPADYLWDTVSIGTLMAFIVVAVGVIVLRRTQPDLERPFRVPLFPFVPILTVAVCIYILSGLAGVTWLIFGSWLLVVLAFYFLWGRRHAALNRGVVADTEVPQS</sequence>
<accession>A0ABP8XI67</accession>
<feature type="transmembrane region" description="Helical" evidence="5">
    <location>
        <begin position="428"/>
        <end position="446"/>
    </location>
</feature>
<feature type="transmembrane region" description="Helical" evidence="5">
    <location>
        <begin position="270"/>
        <end position="291"/>
    </location>
</feature>
<feature type="transmembrane region" description="Helical" evidence="5">
    <location>
        <begin position="318"/>
        <end position="342"/>
    </location>
</feature>
<dbReference type="PANTHER" id="PTHR43243">
    <property type="entry name" value="INNER MEMBRANE TRANSPORTER YGJI-RELATED"/>
    <property type="match status" value="1"/>
</dbReference>